<comment type="subcellular location">
    <subcellularLocation>
        <location evidence="1">Mitochondrion</location>
    </subcellularLocation>
</comment>
<feature type="region of interest" description="Disordered" evidence="9">
    <location>
        <begin position="214"/>
        <end position="255"/>
    </location>
</feature>
<dbReference type="GO" id="GO:0005763">
    <property type="term" value="C:mitochondrial small ribosomal subunit"/>
    <property type="evidence" value="ECO:0007669"/>
    <property type="project" value="InterPro"/>
</dbReference>
<evidence type="ECO:0000256" key="1">
    <source>
        <dbReference type="ARBA" id="ARBA00004173"/>
    </source>
</evidence>
<dbReference type="RefSeq" id="XP_017891694.1">
    <property type="nucleotide sequence ID" value="XM_018036205.2"/>
</dbReference>
<accession>A0AAJ7NET5</accession>
<gene>
    <name evidence="11" type="primary">LOC108631951</name>
</gene>
<evidence type="ECO:0000313" key="10">
    <source>
        <dbReference type="Proteomes" id="UP000694925"/>
    </source>
</evidence>
<evidence type="ECO:0000256" key="9">
    <source>
        <dbReference type="SAM" id="MobiDB-lite"/>
    </source>
</evidence>
<feature type="region of interest" description="Disordered" evidence="9">
    <location>
        <begin position="33"/>
        <end position="65"/>
    </location>
</feature>
<dbReference type="Proteomes" id="UP000694925">
    <property type="component" value="Unplaced"/>
</dbReference>
<organism evidence="10 11">
    <name type="scientific">Ceratina calcarata</name>
    <dbReference type="NCBI Taxonomy" id="156304"/>
    <lineage>
        <taxon>Eukaryota</taxon>
        <taxon>Metazoa</taxon>
        <taxon>Ecdysozoa</taxon>
        <taxon>Arthropoda</taxon>
        <taxon>Hexapoda</taxon>
        <taxon>Insecta</taxon>
        <taxon>Pterygota</taxon>
        <taxon>Neoptera</taxon>
        <taxon>Endopterygota</taxon>
        <taxon>Hymenoptera</taxon>
        <taxon>Apocrita</taxon>
        <taxon>Aculeata</taxon>
        <taxon>Apoidea</taxon>
        <taxon>Anthophila</taxon>
        <taxon>Apidae</taxon>
        <taxon>Ceratina</taxon>
        <taxon>Zadontomerus</taxon>
    </lineage>
</organism>
<evidence type="ECO:0000256" key="3">
    <source>
        <dbReference type="ARBA" id="ARBA00022946"/>
    </source>
</evidence>
<keyword evidence="10" id="KW-1185">Reference proteome</keyword>
<dbReference type="PANTHER" id="PTHR13231:SF3">
    <property type="entry name" value="SMALL RIBOSOMAL SUBUNIT PROTEIN MS31"/>
    <property type="match status" value="1"/>
</dbReference>
<evidence type="ECO:0000313" key="11">
    <source>
        <dbReference type="RefSeq" id="XP_017891694.1"/>
    </source>
</evidence>
<dbReference type="Pfam" id="PF15433">
    <property type="entry name" value="MRP-S31"/>
    <property type="match status" value="1"/>
</dbReference>
<feature type="region of interest" description="Disordered" evidence="9">
    <location>
        <begin position="114"/>
        <end position="133"/>
    </location>
</feature>
<evidence type="ECO:0000256" key="7">
    <source>
        <dbReference type="ARBA" id="ARBA00035133"/>
    </source>
</evidence>
<evidence type="ECO:0000256" key="6">
    <source>
        <dbReference type="ARBA" id="ARBA00023274"/>
    </source>
</evidence>
<dbReference type="CTD" id="10240"/>
<dbReference type="AlphaFoldDB" id="A0AAJ7NET5"/>
<proteinExistence type="inferred from homology"/>
<keyword evidence="3" id="KW-0809">Transit peptide</keyword>
<dbReference type="PANTHER" id="PTHR13231">
    <property type="entry name" value="MITOCHONDRIAL RIBOSOMAL PROTEIN S31"/>
    <property type="match status" value="1"/>
</dbReference>
<comment type="similarity">
    <text evidence="2">Belongs to the mitochondrion-specific ribosomal protein mS31 family.</text>
</comment>
<dbReference type="InterPro" id="IPR026299">
    <property type="entry name" value="MRP-S31"/>
</dbReference>
<evidence type="ECO:0000256" key="2">
    <source>
        <dbReference type="ARBA" id="ARBA00011057"/>
    </source>
</evidence>
<reference evidence="11" key="1">
    <citation type="submission" date="2025-08" db="UniProtKB">
        <authorList>
            <consortium name="RefSeq"/>
        </authorList>
    </citation>
    <scope>IDENTIFICATION</scope>
    <source>
        <tissue evidence="11">Whole body</tissue>
    </source>
</reference>
<evidence type="ECO:0000256" key="5">
    <source>
        <dbReference type="ARBA" id="ARBA00023128"/>
    </source>
</evidence>
<dbReference type="KEGG" id="ccal:108631951"/>
<name>A0AAJ7NET5_9HYME</name>
<sequence length="476" mass="55919">MLATHFFSKSLSKTKLVLPYQWLNITFLAIRSNSSTSGSSSSDSDSDSDSRSKNTNEKSKDLDYLRGAQMARKRRQIEKQVVEAAQVLNESPECDKEKILSTLLSRISEIKNENKGNADQRESKRNEGRSGRKFIKKEFQETLISDKRKPRYDTSTEPSIIQMLKSQEERLKSEKIEKPRKMVDESPVIRMLKNQQRKGKSVVETIETNVSEKIGRKQETSKEPSIIHMLRNQQRNKRSSQNYDRTETNETPEELSVIRRKKRNFDDRSNQTYEATGDRTVNKKYWASDEPSIINMLISQDRSKKGYEIPREEMNMKLDFLSRLLSPDYGTRKEDTGFSDIFVSEFKENPDTPALTVWNMCEQRELESMVKFYPRNALQEMINWTNEGKLWRFPIDNEQGMETEQRVHFSKHVFLERHLSPWCPTKGPIRHFMELVCCGLSKNPYLTITEKRNHIMWYKDYFNDKQDLLDKLGLVE</sequence>
<dbReference type="GeneID" id="108631951"/>
<evidence type="ECO:0000256" key="8">
    <source>
        <dbReference type="ARBA" id="ARBA00035363"/>
    </source>
</evidence>
<feature type="compositionally biased region" description="Low complexity" evidence="9">
    <location>
        <begin position="33"/>
        <end position="43"/>
    </location>
</feature>
<keyword evidence="4" id="KW-0689">Ribosomal protein</keyword>
<dbReference type="GO" id="GO:0003735">
    <property type="term" value="F:structural constituent of ribosome"/>
    <property type="evidence" value="ECO:0007669"/>
    <property type="project" value="InterPro"/>
</dbReference>
<keyword evidence="6" id="KW-0687">Ribonucleoprotein</keyword>
<protein>
    <recommendedName>
        <fullName evidence="7">Small ribosomal subunit protein mS31</fullName>
    </recommendedName>
    <alternativeName>
        <fullName evidence="8">28S ribosomal protein S31, mitochondrial</fullName>
    </alternativeName>
</protein>
<feature type="compositionally biased region" description="Basic and acidic residues" evidence="9">
    <location>
        <begin position="48"/>
        <end position="64"/>
    </location>
</feature>
<keyword evidence="5" id="KW-0496">Mitochondrion</keyword>
<evidence type="ECO:0000256" key="4">
    <source>
        <dbReference type="ARBA" id="ARBA00022980"/>
    </source>
</evidence>